<name>A0A3M6T646_POCDA</name>
<organism evidence="1 2">
    <name type="scientific">Pocillopora damicornis</name>
    <name type="common">Cauliflower coral</name>
    <name type="synonym">Millepora damicornis</name>
    <dbReference type="NCBI Taxonomy" id="46731"/>
    <lineage>
        <taxon>Eukaryota</taxon>
        <taxon>Metazoa</taxon>
        <taxon>Cnidaria</taxon>
        <taxon>Anthozoa</taxon>
        <taxon>Hexacorallia</taxon>
        <taxon>Scleractinia</taxon>
        <taxon>Astrocoeniina</taxon>
        <taxon>Pocilloporidae</taxon>
        <taxon>Pocillopora</taxon>
    </lineage>
</organism>
<accession>A0A3M6T646</accession>
<protein>
    <submittedName>
        <fullName evidence="1">Uncharacterized protein</fullName>
    </submittedName>
</protein>
<sequence>MLNSEKTNFELFQETKKGTARDLFKGYDGTEKDSLMQTEIVLREKLETLKRLDDMILDFLLPHPRPSPCFWPSIAPLDSDKVKAEIRGAVLAIEEKLK</sequence>
<evidence type="ECO:0000313" key="1">
    <source>
        <dbReference type="EMBL" id="RMX36850.1"/>
    </source>
</evidence>
<keyword evidence="2" id="KW-1185">Reference proteome</keyword>
<dbReference type="Proteomes" id="UP000275408">
    <property type="component" value="Unassembled WGS sequence"/>
</dbReference>
<gene>
    <name evidence="1" type="ORF">pdam_00001039</name>
</gene>
<proteinExistence type="predicted"/>
<reference evidence="1 2" key="1">
    <citation type="journal article" date="2018" name="Sci. Rep.">
        <title>Comparative analysis of the Pocillopora damicornis genome highlights role of immune system in coral evolution.</title>
        <authorList>
            <person name="Cunning R."/>
            <person name="Bay R.A."/>
            <person name="Gillette P."/>
            <person name="Baker A.C."/>
            <person name="Traylor-Knowles N."/>
        </authorList>
    </citation>
    <scope>NUCLEOTIDE SEQUENCE [LARGE SCALE GENOMIC DNA]</scope>
    <source>
        <strain evidence="1">RSMAS</strain>
        <tissue evidence="1">Whole animal</tissue>
    </source>
</reference>
<dbReference type="EMBL" id="RCHS01004213">
    <property type="protein sequence ID" value="RMX36850.1"/>
    <property type="molecule type" value="Genomic_DNA"/>
</dbReference>
<comment type="caution">
    <text evidence="1">The sequence shown here is derived from an EMBL/GenBank/DDBJ whole genome shotgun (WGS) entry which is preliminary data.</text>
</comment>
<dbReference type="AlphaFoldDB" id="A0A3M6T646"/>
<evidence type="ECO:0000313" key="2">
    <source>
        <dbReference type="Proteomes" id="UP000275408"/>
    </source>
</evidence>